<gene>
    <name evidence="2" type="ORF">GM661_18590</name>
</gene>
<keyword evidence="1" id="KW-1133">Transmembrane helix</keyword>
<feature type="transmembrane region" description="Helical" evidence="1">
    <location>
        <begin position="112"/>
        <end position="132"/>
    </location>
</feature>
<evidence type="ECO:0000313" key="3">
    <source>
        <dbReference type="Proteomes" id="UP000665020"/>
    </source>
</evidence>
<protein>
    <submittedName>
        <fullName evidence="2">DUF2232 domain-containing protein</fullName>
    </submittedName>
</protein>
<evidence type="ECO:0000313" key="2">
    <source>
        <dbReference type="EMBL" id="QTL99818.1"/>
    </source>
</evidence>
<dbReference type="KEGG" id="ifn:GM661_18590"/>
<feature type="transmembrane region" description="Helical" evidence="1">
    <location>
        <begin position="57"/>
        <end position="75"/>
    </location>
</feature>
<feature type="transmembrane region" description="Helical" evidence="1">
    <location>
        <begin position="170"/>
        <end position="193"/>
    </location>
</feature>
<accession>A0A8A7KJ14</accession>
<dbReference type="InterPro" id="IPR018710">
    <property type="entry name" value="DUF2232"/>
</dbReference>
<keyword evidence="1" id="KW-0812">Transmembrane</keyword>
<feature type="transmembrane region" description="Helical" evidence="1">
    <location>
        <begin position="213"/>
        <end position="230"/>
    </location>
</feature>
<keyword evidence="1" id="KW-0472">Membrane</keyword>
<feature type="transmembrane region" description="Helical" evidence="1">
    <location>
        <begin position="33"/>
        <end position="50"/>
    </location>
</feature>
<dbReference type="Pfam" id="PF09991">
    <property type="entry name" value="DUF2232"/>
    <property type="match status" value="1"/>
</dbReference>
<evidence type="ECO:0000256" key="1">
    <source>
        <dbReference type="SAM" id="Phobius"/>
    </source>
</evidence>
<dbReference type="AlphaFoldDB" id="A0A8A7KJ14"/>
<feature type="transmembrane region" description="Helical" evidence="1">
    <location>
        <begin position="81"/>
        <end position="100"/>
    </location>
</feature>
<keyword evidence="3" id="KW-1185">Reference proteome</keyword>
<name>A0A8A7KJ14_9FIRM</name>
<proteinExistence type="predicted"/>
<dbReference type="PANTHER" id="PTHR41324:SF1">
    <property type="entry name" value="DUF2232 DOMAIN-CONTAINING PROTEIN"/>
    <property type="match status" value="1"/>
</dbReference>
<feature type="transmembrane region" description="Helical" evidence="1">
    <location>
        <begin position="9"/>
        <end position="27"/>
    </location>
</feature>
<dbReference type="PANTHER" id="PTHR41324">
    <property type="entry name" value="MEMBRANE PROTEIN-RELATED"/>
    <property type="match status" value="1"/>
</dbReference>
<reference evidence="2" key="1">
    <citation type="submission" date="2019-12" db="EMBL/GenBank/DDBJ databases">
        <authorList>
            <person name="zhang j."/>
            <person name="sun C.M."/>
        </authorList>
    </citation>
    <scope>NUCLEOTIDE SEQUENCE</scope>
    <source>
        <strain evidence="2">NS-1</strain>
    </source>
</reference>
<feature type="transmembrane region" description="Helical" evidence="1">
    <location>
        <begin position="236"/>
        <end position="258"/>
    </location>
</feature>
<feature type="transmembrane region" description="Helical" evidence="1">
    <location>
        <begin position="270"/>
        <end position="292"/>
    </location>
</feature>
<dbReference type="Proteomes" id="UP000665020">
    <property type="component" value="Chromosome"/>
</dbReference>
<dbReference type="EMBL" id="CP046640">
    <property type="protein sequence ID" value="QTL99818.1"/>
    <property type="molecule type" value="Genomic_DNA"/>
</dbReference>
<organism evidence="2 3">
    <name type="scientific">Iocasia fonsfrigidae</name>
    <dbReference type="NCBI Taxonomy" id="2682810"/>
    <lineage>
        <taxon>Bacteria</taxon>
        <taxon>Bacillati</taxon>
        <taxon>Bacillota</taxon>
        <taxon>Clostridia</taxon>
        <taxon>Halanaerobiales</taxon>
        <taxon>Halanaerobiaceae</taxon>
        <taxon>Iocasia</taxon>
    </lineage>
</organism>
<sequence>MMESKLIKDGLKVMGLVFLFSLLSIYIGLYSPIMGFFINLVLPIPIAYIVSKYNNQSSLIIIITVALTNGLLLGMTGGMQLGAMMIVNTVVGFGLIGFVVGSGVKEGFSPRITLILTVAAVIFSTVITNQVIPYLTGTGYKDVINDIVNIINQNSQFGEFSETVKQIVPLIIRIYPSILIITSIITGIVVYYISTWYLKKKGLVDKIYKPVKMWYFPRILSLGIVIALLLDGNIFFVNLLIVLLFFMFLQGFSVGLFYTSRLKNPIINFLYIMAIVFLNFLLLPVLIILGLFDMWFNLRKFK</sequence>